<feature type="domain" description="DDB1- and CUL4-associated factor 15 WD40 repeat-containing" evidence="2">
    <location>
        <begin position="58"/>
        <end position="253"/>
    </location>
</feature>
<feature type="region of interest" description="Disordered" evidence="1">
    <location>
        <begin position="796"/>
        <end position="826"/>
    </location>
</feature>
<evidence type="ECO:0000259" key="2">
    <source>
        <dbReference type="Pfam" id="PF14939"/>
    </source>
</evidence>
<feature type="compositionally biased region" description="Polar residues" evidence="1">
    <location>
        <begin position="370"/>
        <end position="386"/>
    </location>
</feature>
<dbReference type="OrthoDB" id="6354267at2759"/>
<gene>
    <name evidence="3" type="ORF">CLUMA_CG017013</name>
</gene>
<feature type="region of interest" description="Disordered" evidence="1">
    <location>
        <begin position="363"/>
        <end position="387"/>
    </location>
</feature>
<dbReference type="Pfam" id="PF14939">
    <property type="entry name" value="DCAF15_WD40"/>
    <property type="match status" value="1"/>
</dbReference>
<evidence type="ECO:0000313" key="4">
    <source>
        <dbReference type="Proteomes" id="UP000183832"/>
    </source>
</evidence>
<evidence type="ECO:0000256" key="1">
    <source>
        <dbReference type="SAM" id="MobiDB-lite"/>
    </source>
</evidence>
<evidence type="ECO:0000313" key="3">
    <source>
        <dbReference type="EMBL" id="CRL03889.1"/>
    </source>
</evidence>
<protein>
    <submittedName>
        <fullName evidence="3">CLUMA_CG017013, isoform A</fullName>
    </submittedName>
</protein>
<feature type="compositionally biased region" description="Low complexity" evidence="1">
    <location>
        <begin position="799"/>
        <end position="818"/>
    </location>
</feature>
<proteinExistence type="predicted"/>
<dbReference type="Proteomes" id="UP000183832">
    <property type="component" value="Unassembled WGS sequence"/>
</dbReference>
<reference evidence="3 4" key="1">
    <citation type="submission" date="2015-04" db="EMBL/GenBank/DDBJ databases">
        <authorList>
            <person name="Syromyatnikov M.Y."/>
            <person name="Popov V.N."/>
        </authorList>
    </citation>
    <scope>NUCLEOTIDE SEQUENCE [LARGE SCALE GENOMIC DNA]</scope>
</reference>
<dbReference type="InterPro" id="IPR032734">
    <property type="entry name" value="DCAF15_WD40"/>
</dbReference>
<dbReference type="PANTHER" id="PTHR28541">
    <property type="entry name" value="DDB1- AND CUL4-ASSOCIATED FACTOR 15"/>
    <property type="match status" value="1"/>
</dbReference>
<sequence length="826" mass="94508">MLKKRLINTSDDESEDDGKSCMKSVKSRKTLISSHVLSKVLNRSATSYFNSSFRSKSHQMSLHQDNVLKFCLKDIIPFRYLDHIFMGLTQDGNFLISYKRMSLENENHYDFYSGYKYELFFWIYRPHYPLSRYYVVNLFDDHGAHDVKCVTMTQWKSDSKTLIVHGSSEIDELPSFLTIVKVPKLGCLACKQLRETSETPFQSLELCIQCNLTIHTKYHYDDPTQFDPKINMNAPDYIIMCENSFIHTINVKLDMQKSRVIGCGFLNSRYLNRPLEKDENEIIAQGRDQNNVVNNKNSPPDMPTTQKVSIVEQILADFSEYDIECPSLFSTNSKTLVTDVVNNGCEKIKTLISSKSSIIKPPRKVREIGESSTKVNSQLKPSSPQSPELLEAAEKTYEFSEENEKCEKISIFRKRRLADKKYEFSEENTENIIPFNRTRSLRRPIYQLRTSPHPSFRSPCGSPVANRCIMSPPPGFMSPSYNNNNNPYRSSPTHHLLYSPPSKTVRIHGNMSPAGSVDDVQKYFSDIMNRLKDNRVESGNESSHDDIIKPNCKDFPTFSKKLVNYYVEEDDAISVITCDEDDCISPGYHLSLPMEVHGSCYTKMQIVSKASLSRLKGVPRAIVTQNSFDIETFSIHVANKLCKENNKKYKFILDIIFEIVHVCPLSHEALCMLHLKFAANNCDHLSKCLNCANDSECFTHREFLESTILFTWKISGNDWRILDYGQLKKLGTFKRGSHPGNSRQKKLHSFGNKMFGRNLCHSGNSDHLRILDSNEDKSKESLVDLRNGIEFFRRQPFNSPSSVSMLSSNSSASGSSDSESCDELQQ</sequence>
<dbReference type="InterPro" id="IPR047319">
    <property type="entry name" value="DCAF15_C"/>
</dbReference>
<dbReference type="GO" id="GO:0080008">
    <property type="term" value="C:Cul4-RING E3 ubiquitin ligase complex"/>
    <property type="evidence" value="ECO:0007669"/>
    <property type="project" value="TreeGrafter"/>
</dbReference>
<dbReference type="PANTHER" id="PTHR28541:SF1">
    <property type="entry name" value="DDB1- AND CUL4-ASSOCIATED FACTOR 15"/>
    <property type="match status" value="1"/>
</dbReference>
<name>A0A1J1IZ70_9DIPT</name>
<keyword evidence="4" id="KW-1185">Reference proteome</keyword>
<organism evidence="3 4">
    <name type="scientific">Clunio marinus</name>
    <dbReference type="NCBI Taxonomy" id="568069"/>
    <lineage>
        <taxon>Eukaryota</taxon>
        <taxon>Metazoa</taxon>
        <taxon>Ecdysozoa</taxon>
        <taxon>Arthropoda</taxon>
        <taxon>Hexapoda</taxon>
        <taxon>Insecta</taxon>
        <taxon>Pterygota</taxon>
        <taxon>Neoptera</taxon>
        <taxon>Endopterygota</taxon>
        <taxon>Diptera</taxon>
        <taxon>Nematocera</taxon>
        <taxon>Chironomoidea</taxon>
        <taxon>Chironomidae</taxon>
        <taxon>Clunio</taxon>
    </lineage>
</organism>
<dbReference type="GO" id="GO:0016567">
    <property type="term" value="P:protein ubiquitination"/>
    <property type="evidence" value="ECO:0007669"/>
    <property type="project" value="InterPro"/>
</dbReference>
<dbReference type="CDD" id="cd20917">
    <property type="entry name" value="DCAF15-NTD"/>
    <property type="match status" value="1"/>
</dbReference>
<dbReference type="CDD" id="cd20913">
    <property type="entry name" value="DCAF15-CTD"/>
    <property type="match status" value="1"/>
</dbReference>
<dbReference type="InterPro" id="IPR038914">
    <property type="entry name" value="DCAF15"/>
</dbReference>
<dbReference type="EMBL" id="CVRI01000060">
    <property type="protein sequence ID" value="CRL03889.1"/>
    <property type="molecule type" value="Genomic_DNA"/>
</dbReference>
<feature type="region of interest" description="Disordered" evidence="1">
    <location>
        <begin position="1"/>
        <end position="20"/>
    </location>
</feature>
<accession>A0A1J1IZ70</accession>
<dbReference type="AlphaFoldDB" id="A0A1J1IZ70"/>